<evidence type="ECO:0000256" key="1">
    <source>
        <dbReference type="ARBA" id="ARBA00007992"/>
    </source>
</evidence>
<name>A0A370TIK3_9HELO</name>
<keyword evidence="3" id="KW-0274">FAD</keyword>
<dbReference type="RefSeq" id="XP_031868012.1">
    <property type="nucleotide sequence ID" value="XM_032015743.1"/>
</dbReference>
<protein>
    <recommendedName>
        <fullName evidence="6">FAD-binding domain-containing protein</fullName>
    </recommendedName>
</protein>
<evidence type="ECO:0000259" key="6">
    <source>
        <dbReference type="Pfam" id="PF01494"/>
    </source>
</evidence>
<proteinExistence type="inferred from homology"/>
<gene>
    <name evidence="7" type="ORF">BP5553_07120</name>
</gene>
<dbReference type="Pfam" id="PF01494">
    <property type="entry name" value="FAD_binding_3"/>
    <property type="match status" value="1"/>
</dbReference>
<dbReference type="GO" id="GO:0071949">
    <property type="term" value="F:FAD binding"/>
    <property type="evidence" value="ECO:0007669"/>
    <property type="project" value="InterPro"/>
</dbReference>
<evidence type="ECO:0000313" key="8">
    <source>
        <dbReference type="Proteomes" id="UP000254866"/>
    </source>
</evidence>
<dbReference type="Proteomes" id="UP000254866">
    <property type="component" value="Unassembled WGS sequence"/>
</dbReference>
<dbReference type="InterPro" id="IPR036188">
    <property type="entry name" value="FAD/NAD-bd_sf"/>
</dbReference>
<dbReference type="Gene3D" id="3.50.50.60">
    <property type="entry name" value="FAD/NAD(P)-binding domain"/>
    <property type="match status" value="1"/>
</dbReference>
<dbReference type="SUPFAM" id="SSF51905">
    <property type="entry name" value="FAD/NAD(P)-binding domain"/>
    <property type="match status" value="1"/>
</dbReference>
<dbReference type="AlphaFoldDB" id="A0A370TIK3"/>
<comment type="caution">
    <text evidence="7">The sequence shown here is derived from an EMBL/GenBank/DDBJ whole genome shotgun (WGS) entry which is preliminary data.</text>
</comment>
<dbReference type="GeneID" id="43599969"/>
<dbReference type="InterPro" id="IPR050493">
    <property type="entry name" value="FAD-dep_Monooxygenase_BioMet"/>
</dbReference>
<dbReference type="OrthoDB" id="16820at2759"/>
<dbReference type="STRING" id="2656787.A0A370TIK3"/>
<dbReference type="GO" id="GO:0004497">
    <property type="term" value="F:monooxygenase activity"/>
    <property type="evidence" value="ECO:0007669"/>
    <property type="project" value="UniProtKB-KW"/>
</dbReference>
<keyword evidence="4" id="KW-0560">Oxidoreductase</keyword>
<keyword evidence="2" id="KW-0285">Flavoprotein</keyword>
<evidence type="ECO:0000256" key="2">
    <source>
        <dbReference type="ARBA" id="ARBA00022630"/>
    </source>
</evidence>
<dbReference type="PRINTS" id="PR00420">
    <property type="entry name" value="RNGMNOXGNASE"/>
</dbReference>
<keyword evidence="5" id="KW-0503">Monooxygenase</keyword>
<dbReference type="EMBL" id="NPIC01000006">
    <property type="protein sequence ID" value="RDL35189.1"/>
    <property type="molecule type" value="Genomic_DNA"/>
</dbReference>
<evidence type="ECO:0000256" key="4">
    <source>
        <dbReference type="ARBA" id="ARBA00023002"/>
    </source>
</evidence>
<keyword evidence="8" id="KW-1185">Reference proteome</keyword>
<evidence type="ECO:0000313" key="7">
    <source>
        <dbReference type="EMBL" id="RDL35189.1"/>
    </source>
</evidence>
<dbReference type="InterPro" id="IPR002938">
    <property type="entry name" value="FAD-bd"/>
</dbReference>
<comment type="similarity">
    <text evidence="1">Belongs to the paxM FAD-dependent monooxygenase family.</text>
</comment>
<evidence type="ECO:0000256" key="3">
    <source>
        <dbReference type="ARBA" id="ARBA00022827"/>
    </source>
</evidence>
<sequence>MIRPLSILRPSSQGLNHLLTDIGKSKRQMSALIVGAGLCGLATAIGLRKVGIRVTVLERSSELREVGAGIQIPPNAANALHQLGVFELIKAVSVQPPAITLRSYTDGSILRSLNLKTCTRTYGYPLLVTHRADLCKILYQKALDDGAEVQFSCDVTEINFQKPSISLSTGESLTADVIVGADGARSVCRERLLGRSVPPKSTGKLVKRICLDMSQLRQDPLLRELVEPHGIHIWLGPLSHIVCYGLQGVFNVVIIQLGHDGTNLDVQEADLDKVRMDFQAWEPRVQRIIELAKSALQWPLLDSFLINPWTSAEGSFALVGDAACTVLPAKSVNPEVFDEVELIPQSVSAQGAAVGFESAFILSELLSRAGSRDNLPELLQAYSEVRWQRASRIRELSHYSLRILEMPDGPEQVERDAQLRGSELRGNPFVWADPAIQSWLWGFDAQNEVDKLWASSQSTNA</sequence>
<organism evidence="7 8">
    <name type="scientific">Venustampulla echinocandica</name>
    <dbReference type="NCBI Taxonomy" id="2656787"/>
    <lineage>
        <taxon>Eukaryota</taxon>
        <taxon>Fungi</taxon>
        <taxon>Dikarya</taxon>
        <taxon>Ascomycota</taxon>
        <taxon>Pezizomycotina</taxon>
        <taxon>Leotiomycetes</taxon>
        <taxon>Helotiales</taxon>
        <taxon>Pleuroascaceae</taxon>
        <taxon>Venustampulla</taxon>
    </lineage>
</organism>
<feature type="domain" description="FAD-binding" evidence="6">
    <location>
        <begin position="30"/>
        <end position="192"/>
    </location>
</feature>
<reference evidence="7 8" key="1">
    <citation type="journal article" date="2018" name="IMA Fungus">
        <title>IMA Genome-F 9: Draft genome sequence of Annulohypoxylon stygium, Aspergillus mulundensis, Berkeleyomyces basicola (syn. Thielaviopsis basicola), Ceratocystis smalleyi, two Cercospora beticola strains, Coleophoma cylindrospora, Fusarium fracticaudum, Phialophora cf. hyalina, and Morchella septimelata.</title>
        <authorList>
            <person name="Wingfield B.D."/>
            <person name="Bills G.F."/>
            <person name="Dong Y."/>
            <person name="Huang W."/>
            <person name="Nel W.J."/>
            <person name="Swalarsk-Parry B.S."/>
            <person name="Vaghefi N."/>
            <person name="Wilken P.M."/>
            <person name="An Z."/>
            <person name="de Beer Z.W."/>
            <person name="De Vos L."/>
            <person name="Chen L."/>
            <person name="Duong T.A."/>
            <person name="Gao Y."/>
            <person name="Hammerbacher A."/>
            <person name="Kikkert J.R."/>
            <person name="Li Y."/>
            <person name="Li H."/>
            <person name="Li K."/>
            <person name="Li Q."/>
            <person name="Liu X."/>
            <person name="Ma X."/>
            <person name="Naidoo K."/>
            <person name="Pethybridge S.J."/>
            <person name="Sun J."/>
            <person name="Steenkamp E.T."/>
            <person name="van der Nest M.A."/>
            <person name="van Wyk S."/>
            <person name="Wingfield M.J."/>
            <person name="Xiong C."/>
            <person name="Yue Q."/>
            <person name="Zhang X."/>
        </authorList>
    </citation>
    <scope>NUCLEOTIDE SEQUENCE [LARGE SCALE GENOMIC DNA]</scope>
    <source>
        <strain evidence="7 8">BP 5553</strain>
    </source>
</reference>
<evidence type="ECO:0000256" key="5">
    <source>
        <dbReference type="ARBA" id="ARBA00023033"/>
    </source>
</evidence>
<dbReference type="PANTHER" id="PTHR13789:SF147">
    <property type="entry name" value="PUTATIVE (AFU_ORTHOLOGUE AFUA_2G01950)-RELATED"/>
    <property type="match status" value="1"/>
</dbReference>
<accession>A0A370TIK3</accession>
<dbReference type="PANTHER" id="PTHR13789">
    <property type="entry name" value="MONOOXYGENASE"/>
    <property type="match status" value="1"/>
</dbReference>